<evidence type="ECO:0000313" key="2">
    <source>
        <dbReference type="EMBL" id="ESO87383.1"/>
    </source>
</evidence>
<organism evidence="2 3">
    <name type="scientific">Lottia gigantea</name>
    <name type="common">Giant owl limpet</name>
    <dbReference type="NCBI Taxonomy" id="225164"/>
    <lineage>
        <taxon>Eukaryota</taxon>
        <taxon>Metazoa</taxon>
        <taxon>Spiralia</taxon>
        <taxon>Lophotrochozoa</taxon>
        <taxon>Mollusca</taxon>
        <taxon>Gastropoda</taxon>
        <taxon>Patellogastropoda</taxon>
        <taxon>Lottioidea</taxon>
        <taxon>Lottiidae</taxon>
        <taxon>Lottia</taxon>
    </lineage>
</organism>
<keyword evidence="3" id="KW-1185">Reference proteome</keyword>
<dbReference type="HOGENOM" id="CLU_1241360_0_0_1"/>
<dbReference type="PROSITE" id="PS51406">
    <property type="entry name" value="FIBRINOGEN_C_2"/>
    <property type="match status" value="1"/>
</dbReference>
<dbReference type="OMA" id="VRCVASF"/>
<dbReference type="SMART" id="SM00186">
    <property type="entry name" value="FBG"/>
    <property type="match status" value="1"/>
</dbReference>
<evidence type="ECO:0000313" key="3">
    <source>
        <dbReference type="Proteomes" id="UP000030746"/>
    </source>
</evidence>
<protein>
    <recommendedName>
        <fullName evidence="1">Fibrinogen C-terminal domain-containing protein</fullName>
    </recommendedName>
</protein>
<dbReference type="GeneID" id="20240364"/>
<accession>V3Z920</accession>
<reference evidence="2 3" key="1">
    <citation type="journal article" date="2013" name="Nature">
        <title>Insights into bilaterian evolution from three spiralian genomes.</title>
        <authorList>
            <person name="Simakov O."/>
            <person name="Marletaz F."/>
            <person name="Cho S.J."/>
            <person name="Edsinger-Gonzales E."/>
            <person name="Havlak P."/>
            <person name="Hellsten U."/>
            <person name="Kuo D.H."/>
            <person name="Larsson T."/>
            <person name="Lv J."/>
            <person name="Arendt D."/>
            <person name="Savage R."/>
            <person name="Osoegawa K."/>
            <person name="de Jong P."/>
            <person name="Grimwood J."/>
            <person name="Chapman J.A."/>
            <person name="Shapiro H."/>
            <person name="Aerts A."/>
            <person name="Otillar R.P."/>
            <person name="Terry A.Y."/>
            <person name="Boore J.L."/>
            <person name="Grigoriev I.V."/>
            <person name="Lindberg D.R."/>
            <person name="Seaver E.C."/>
            <person name="Weisblat D.A."/>
            <person name="Putnam N.H."/>
            <person name="Rokhsar D.S."/>
        </authorList>
    </citation>
    <scope>NUCLEOTIDE SEQUENCE [LARGE SCALE GENOMIC DNA]</scope>
</reference>
<proteinExistence type="predicted"/>
<sequence>MANHAFYFVFFYDCKDGKQKGVVPESNLISYIRPIAHGPILLVKCNFLRSMTIIQNRDKRCNEVDFNRNWQDYETGFGEVHGEYWLGLKHFKDINDNNPSLQLKLYFQRWRLFFYSFNLSNDTDGYRFHFDSYINFNKNPTNMSLMSGVKSMSGQPFSTFDRDYFIHGCPNRFKGGWWYLDDSVCSKANLNGNHNDVDLEAEIHFFDDADIRHIPSEVQIRIK</sequence>
<dbReference type="Proteomes" id="UP000030746">
    <property type="component" value="Unassembled WGS sequence"/>
</dbReference>
<dbReference type="Gene3D" id="3.90.215.10">
    <property type="entry name" value="Gamma Fibrinogen, chain A, domain 1"/>
    <property type="match status" value="1"/>
</dbReference>
<evidence type="ECO:0000259" key="1">
    <source>
        <dbReference type="PROSITE" id="PS51406"/>
    </source>
</evidence>
<dbReference type="OrthoDB" id="6145874at2759"/>
<dbReference type="InterPro" id="IPR036056">
    <property type="entry name" value="Fibrinogen-like_C"/>
</dbReference>
<dbReference type="EMBL" id="KB202917">
    <property type="protein sequence ID" value="ESO87383.1"/>
    <property type="molecule type" value="Genomic_DNA"/>
</dbReference>
<dbReference type="CTD" id="20240364"/>
<dbReference type="AlphaFoldDB" id="V3Z920"/>
<dbReference type="GO" id="GO:0005615">
    <property type="term" value="C:extracellular space"/>
    <property type="evidence" value="ECO:0007669"/>
    <property type="project" value="TreeGrafter"/>
</dbReference>
<dbReference type="InterPro" id="IPR050373">
    <property type="entry name" value="Fibrinogen_C-term_domain"/>
</dbReference>
<dbReference type="SUPFAM" id="SSF56496">
    <property type="entry name" value="Fibrinogen C-terminal domain-like"/>
    <property type="match status" value="1"/>
</dbReference>
<name>V3Z920_LOTGI</name>
<feature type="domain" description="Fibrinogen C-terminal" evidence="1">
    <location>
        <begin position="5"/>
        <end position="192"/>
    </location>
</feature>
<dbReference type="STRING" id="225164.V3Z920"/>
<dbReference type="RefSeq" id="XP_009061853.1">
    <property type="nucleotide sequence ID" value="XM_009063605.1"/>
</dbReference>
<dbReference type="PANTHER" id="PTHR19143">
    <property type="entry name" value="FIBRINOGEN/TENASCIN/ANGIOPOEITIN"/>
    <property type="match status" value="1"/>
</dbReference>
<dbReference type="InterPro" id="IPR002181">
    <property type="entry name" value="Fibrinogen_a/b/g_C_dom"/>
</dbReference>
<dbReference type="Pfam" id="PF00147">
    <property type="entry name" value="Fibrinogen_C"/>
    <property type="match status" value="1"/>
</dbReference>
<gene>
    <name evidence="2" type="ORF">LOTGIDRAFT_166531</name>
</gene>
<dbReference type="InterPro" id="IPR014716">
    <property type="entry name" value="Fibrinogen_a/b/g_C_1"/>
</dbReference>
<dbReference type="KEGG" id="lgi:LOTGIDRAFT_166531"/>